<evidence type="ECO:0000313" key="1">
    <source>
        <dbReference type="EMBL" id="GAF36030.1"/>
    </source>
</evidence>
<comment type="caution">
    <text evidence="1">The sequence shown here is derived from an EMBL/GenBank/DDBJ whole genome shotgun (WGS) entry which is preliminary data.</text>
</comment>
<name>X0QBQ6_9LACO</name>
<dbReference type="Proteomes" id="UP000019488">
    <property type="component" value="Unassembled WGS sequence"/>
</dbReference>
<dbReference type="STRING" id="1423743.FD41_GL000957"/>
<sequence>MQVQCVFARVTRTIKVYRFIWGGNFANSRLGKGIWLTPGRHIHIKPFYHMGKDGYMLHVSGHGSKTYYARTNSTSWFKY</sequence>
<accession>X0QBQ6</accession>
<evidence type="ECO:0000313" key="4">
    <source>
        <dbReference type="Proteomes" id="UP000051966"/>
    </source>
</evidence>
<dbReference type="EMBL" id="BAKI01000006">
    <property type="protein sequence ID" value="GAF36030.1"/>
    <property type="molecule type" value="Genomic_DNA"/>
</dbReference>
<reference evidence="1" key="1">
    <citation type="journal article" date="2014" name="Genome Announc.">
        <title>Draft Genome Sequences of Two Lactobacillus Strains, L. farraginis JCM 14108T and L. composti JCM 14202T, Isolated from Compost of Distilled Shochu Residue.</title>
        <authorList>
            <person name="Yuki M."/>
            <person name="Oshima K."/>
            <person name="Suda W."/>
            <person name="Kitahara M."/>
            <person name="Kitamura K."/>
            <person name="Iida T."/>
            <person name="Hattori M."/>
            <person name="Ohkuma M."/>
        </authorList>
    </citation>
    <scope>NUCLEOTIDE SEQUENCE [LARGE SCALE GENOMIC DNA]</scope>
    <source>
        <strain evidence="1">JCM 14108</strain>
    </source>
</reference>
<dbReference type="eggNOG" id="ENOG5030AN6">
    <property type="taxonomic scope" value="Bacteria"/>
</dbReference>
<evidence type="ECO:0000313" key="2">
    <source>
        <dbReference type="EMBL" id="KRM04349.1"/>
    </source>
</evidence>
<evidence type="ECO:0000313" key="3">
    <source>
        <dbReference type="Proteomes" id="UP000019488"/>
    </source>
</evidence>
<dbReference type="AlphaFoldDB" id="X0QBQ6"/>
<dbReference type="Proteomes" id="UP000051966">
    <property type="component" value="Unassembled WGS sequence"/>
</dbReference>
<protein>
    <submittedName>
        <fullName evidence="1">Uncharacterized protein</fullName>
    </submittedName>
</protein>
<proteinExistence type="predicted"/>
<organism evidence="1 3">
    <name type="scientific">Lentilactobacillus farraginis DSM 18382 = JCM 14108</name>
    <dbReference type="NCBI Taxonomy" id="1423743"/>
    <lineage>
        <taxon>Bacteria</taxon>
        <taxon>Bacillati</taxon>
        <taxon>Bacillota</taxon>
        <taxon>Bacilli</taxon>
        <taxon>Lactobacillales</taxon>
        <taxon>Lactobacillaceae</taxon>
        <taxon>Lentilactobacillus</taxon>
    </lineage>
</organism>
<dbReference type="EMBL" id="AZFY01000121">
    <property type="protein sequence ID" value="KRM04349.1"/>
    <property type="molecule type" value="Genomic_DNA"/>
</dbReference>
<gene>
    <name evidence="2" type="ORF">FD41_GL000957</name>
    <name evidence="1" type="ORF">JCM14108_966</name>
</gene>
<reference evidence="2 4" key="2">
    <citation type="journal article" date="2015" name="Genome Announc.">
        <title>Expanding the biotechnology potential of lactobacilli through comparative genomics of 213 strains and associated genera.</title>
        <authorList>
            <person name="Sun Z."/>
            <person name="Harris H.M."/>
            <person name="McCann A."/>
            <person name="Guo C."/>
            <person name="Argimon S."/>
            <person name="Zhang W."/>
            <person name="Yang X."/>
            <person name="Jeffery I.B."/>
            <person name="Cooney J.C."/>
            <person name="Kagawa T.F."/>
            <person name="Liu W."/>
            <person name="Song Y."/>
            <person name="Salvetti E."/>
            <person name="Wrobel A."/>
            <person name="Rasinkangas P."/>
            <person name="Parkhill J."/>
            <person name="Rea M.C."/>
            <person name="O'Sullivan O."/>
            <person name="Ritari J."/>
            <person name="Douillard F.P."/>
            <person name="Paul Ross R."/>
            <person name="Yang R."/>
            <person name="Briner A.E."/>
            <person name="Felis G.E."/>
            <person name="de Vos W.M."/>
            <person name="Barrangou R."/>
            <person name="Klaenhammer T.R."/>
            <person name="Caufield P.W."/>
            <person name="Cui Y."/>
            <person name="Zhang H."/>
            <person name="O'Toole P.W."/>
        </authorList>
    </citation>
    <scope>NUCLEOTIDE SEQUENCE [LARGE SCALE GENOMIC DNA]</scope>
    <source>
        <strain evidence="2 4">DSM 18382</strain>
    </source>
</reference>
<keyword evidence="4" id="KW-1185">Reference proteome</keyword>